<dbReference type="OrthoDB" id="2448667at2759"/>
<organism evidence="3 4">
    <name type="scientific">Linnemannia gamsii</name>
    <dbReference type="NCBI Taxonomy" id="64522"/>
    <lineage>
        <taxon>Eukaryota</taxon>
        <taxon>Fungi</taxon>
        <taxon>Fungi incertae sedis</taxon>
        <taxon>Mucoromycota</taxon>
        <taxon>Mortierellomycotina</taxon>
        <taxon>Mortierellomycetes</taxon>
        <taxon>Mortierellales</taxon>
        <taxon>Mortierellaceae</taxon>
        <taxon>Linnemannia</taxon>
    </lineage>
</organism>
<comment type="caution">
    <text evidence="3">The sequence shown here is derived from an EMBL/GenBank/DDBJ whole genome shotgun (WGS) entry which is preliminary data.</text>
</comment>
<dbReference type="AlphaFoldDB" id="A0A9P6R2S9"/>
<keyword evidence="1" id="KW-0175">Coiled coil</keyword>
<name>A0A9P6R2S9_9FUNG</name>
<dbReference type="Proteomes" id="UP000823405">
    <property type="component" value="Unassembled WGS sequence"/>
</dbReference>
<dbReference type="EMBL" id="JAAAIN010000709">
    <property type="protein sequence ID" value="KAG0311498.1"/>
    <property type="molecule type" value="Genomic_DNA"/>
</dbReference>
<feature type="compositionally biased region" description="Polar residues" evidence="2">
    <location>
        <begin position="90"/>
        <end position="113"/>
    </location>
</feature>
<feature type="region of interest" description="Disordered" evidence="2">
    <location>
        <begin position="70"/>
        <end position="140"/>
    </location>
</feature>
<evidence type="ECO:0000313" key="4">
    <source>
        <dbReference type="Proteomes" id="UP000823405"/>
    </source>
</evidence>
<evidence type="ECO:0000313" key="3">
    <source>
        <dbReference type="EMBL" id="KAG0311498.1"/>
    </source>
</evidence>
<feature type="non-terminal residue" evidence="3">
    <location>
        <position position="1"/>
    </location>
</feature>
<gene>
    <name evidence="3" type="ORF">BGZ97_011830</name>
</gene>
<feature type="compositionally biased region" description="Polar residues" evidence="2">
    <location>
        <begin position="1"/>
        <end position="10"/>
    </location>
</feature>
<evidence type="ECO:0000256" key="2">
    <source>
        <dbReference type="SAM" id="MobiDB-lite"/>
    </source>
</evidence>
<accession>A0A9P6R2S9</accession>
<reference evidence="3" key="1">
    <citation type="journal article" date="2020" name="Fungal Divers.">
        <title>Resolving the Mortierellaceae phylogeny through synthesis of multi-gene phylogenetics and phylogenomics.</title>
        <authorList>
            <person name="Vandepol N."/>
            <person name="Liber J."/>
            <person name="Desiro A."/>
            <person name="Na H."/>
            <person name="Kennedy M."/>
            <person name="Barry K."/>
            <person name="Grigoriev I.V."/>
            <person name="Miller A.N."/>
            <person name="O'Donnell K."/>
            <person name="Stajich J.E."/>
            <person name="Bonito G."/>
        </authorList>
    </citation>
    <scope>NUCLEOTIDE SEQUENCE</scope>
    <source>
        <strain evidence="3">NVP60</strain>
    </source>
</reference>
<keyword evidence="4" id="KW-1185">Reference proteome</keyword>
<protein>
    <submittedName>
        <fullName evidence="3">Uncharacterized protein</fullName>
    </submittedName>
</protein>
<feature type="compositionally biased region" description="Polar residues" evidence="2">
    <location>
        <begin position="124"/>
        <end position="134"/>
    </location>
</feature>
<feature type="region of interest" description="Disordered" evidence="2">
    <location>
        <begin position="1"/>
        <end position="45"/>
    </location>
</feature>
<evidence type="ECO:0000256" key="1">
    <source>
        <dbReference type="SAM" id="Coils"/>
    </source>
</evidence>
<sequence length="238" mass="26561">MDSHANPWSFQQQQQRQTQFLEDDDDDDTTAANSPFHSRRSHDHKHYSYASSITLASDSFHDDFFTLRKSTTPTTTTADDDFDPSDRDLQQQQHQSSHVRTWSQGDTINSTSDFGDDKHHHNNKSNTVQRQSSNDDVEASRLADNTLESTLSPSSIHIPLSLSALSSSEVIPHADSAVERTLADSGIGIEGDVLEHLVQKLQSEVADTRAVVSDLETRLNAAEHSNKHIVEELKMLLA</sequence>
<feature type="coiled-coil region" evidence="1">
    <location>
        <begin position="198"/>
        <end position="232"/>
    </location>
</feature>
<proteinExistence type="predicted"/>